<feature type="region of interest" description="Disordered" evidence="1">
    <location>
        <begin position="219"/>
        <end position="302"/>
    </location>
</feature>
<dbReference type="Proteomes" id="UP000321606">
    <property type="component" value="Chromosome"/>
</dbReference>
<evidence type="ECO:0000256" key="2">
    <source>
        <dbReference type="SAM" id="Phobius"/>
    </source>
</evidence>
<name>A0A510JA24_9FUSO</name>
<organism evidence="3 4">
    <name type="scientific">Pseudoleptotrichia goodfellowii</name>
    <dbReference type="NCBI Taxonomy" id="157692"/>
    <lineage>
        <taxon>Bacteria</taxon>
        <taxon>Fusobacteriati</taxon>
        <taxon>Fusobacteriota</taxon>
        <taxon>Fusobacteriia</taxon>
        <taxon>Fusobacteriales</taxon>
        <taxon>Leptotrichiaceae</taxon>
        <taxon>Pseudoleptotrichia</taxon>
    </lineage>
</organism>
<evidence type="ECO:0000313" key="3">
    <source>
        <dbReference type="EMBL" id="BBM36180.1"/>
    </source>
</evidence>
<feature type="compositionally biased region" description="Acidic residues" evidence="1">
    <location>
        <begin position="272"/>
        <end position="302"/>
    </location>
</feature>
<keyword evidence="2" id="KW-1133">Transmembrane helix</keyword>
<protein>
    <submittedName>
        <fullName evidence="3">Uncharacterized protein</fullName>
    </submittedName>
</protein>
<evidence type="ECO:0000313" key="4">
    <source>
        <dbReference type="Proteomes" id="UP000321606"/>
    </source>
</evidence>
<dbReference type="KEGG" id="lgo:JCM16774_1112"/>
<proteinExistence type="predicted"/>
<accession>A0A510JA24</accession>
<dbReference type="AlphaFoldDB" id="A0A510JA24"/>
<feature type="compositionally biased region" description="Polar residues" evidence="1">
    <location>
        <begin position="226"/>
        <end position="238"/>
    </location>
</feature>
<dbReference type="RefSeq" id="WP_026737559.1">
    <property type="nucleotide sequence ID" value="NZ_AP019822.1"/>
</dbReference>
<feature type="transmembrane region" description="Helical" evidence="2">
    <location>
        <begin position="20"/>
        <end position="42"/>
    </location>
</feature>
<keyword evidence="2" id="KW-0472">Membrane</keyword>
<dbReference type="STRING" id="714315.GCA_000516535_01106"/>
<feature type="compositionally biased region" description="Basic and acidic residues" evidence="1">
    <location>
        <begin position="244"/>
        <end position="260"/>
    </location>
</feature>
<reference evidence="3 4" key="1">
    <citation type="submission" date="2019-07" db="EMBL/GenBank/DDBJ databases">
        <title>Complete Genome Sequence of Leptotrichia goodfellowii Strain JCM 16774.</title>
        <authorList>
            <person name="Watanabe S."/>
            <person name="Cui L."/>
        </authorList>
    </citation>
    <scope>NUCLEOTIDE SEQUENCE [LARGE SCALE GENOMIC DNA]</scope>
    <source>
        <strain evidence="3 4">JCM16774</strain>
    </source>
</reference>
<evidence type="ECO:0000256" key="1">
    <source>
        <dbReference type="SAM" id="MobiDB-lite"/>
    </source>
</evidence>
<keyword evidence="2" id="KW-0812">Transmembrane</keyword>
<gene>
    <name evidence="3" type="ORF">JCM16774_1112</name>
</gene>
<sequence>MKIIDILKEIINNKVKRRYILLFLLLLLLFLTGIVTTFVVIYKNRDVEFQKKYKEICEKTGCDFSDKNFYEEGLERSLYECEKKEKTLLYNDYTYIAKNVIITSSKKWNKKMYNDKTYFVLSGNVKIMEKNGYRYSASEVLIETFLGGEGDNIIIPGEVQIFDNGQIKKLRGVELSDFFYIHRKNKKFNNFQILSNDILDFYKRALVFDCKAVSQEELNKKDSSSKNENTGNRRSYNSYGGGYDSKKYDKEIKKTQKEFEDAGFSSDYDPQYSDDPEYEKEILEDYDSIDSGETPYDGDDGY</sequence>
<dbReference type="EMBL" id="AP019822">
    <property type="protein sequence ID" value="BBM36180.1"/>
    <property type="molecule type" value="Genomic_DNA"/>
</dbReference>